<sequence>MSTRDPIVRIDLYPLHVPFREEVRAALQGGSGKVAMSLNVDDHWLGGDFLICRMTTEGGVSGIGEAFVWLVESGVSPMLMADLIRDHLARFVLGRSAFDIEAINARFDDNVARNEMAKGVLDLALHDLAARSIGRPVHDLCGGRQIDKVPLCMVLPLAPVEIVCALARQGLAMGVRAFRCKLGDGIVQDVAIMAAMRELVGPEVALRVDYNQAYGPNQALAALEAIAPYGIDFAEQPVRADDFAGMARLQSQTRIPLMAHEGAFGLRDIYALAEMGAVRTFGLNAERPGGMSRALKAIDYAAARGLDVVLHNQPSGIGSAIVLHMHSARARDIRHATELQGHIMLEDDLILDRIVYEDGFGHVPTGPGWGVELDDAAVDRYLTHRPISITA</sequence>
<name>A0A2D2B1D3_9CAUL</name>
<dbReference type="EMBL" id="CP024201">
    <property type="protein sequence ID" value="ATQ44049.1"/>
    <property type="molecule type" value="Genomic_DNA"/>
</dbReference>
<proteinExistence type="inferred from homology"/>
<evidence type="ECO:0000313" key="5">
    <source>
        <dbReference type="Proteomes" id="UP000228945"/>
    </source>
</evidence>
<dbReference type="SUPFAM" id="SSF54826">
    <property type="entry name" value="Enolase N-terminal domain-like"/>
    <property type="match status" value="1"/>
</dbReference>
<evidence type="ECO:0000256" key="1">
    <source>
        <dbReference type="ARBA" id="ARBA00008031"/>
    </source>
</evidence>
<protein>
    <recommendedName>
        <fullName evidence="3">Mandelate racemase/muconate lactonizing enzyme C-terminal domain-containing protein</fullName>
    </recommendedName>
</protein>
<evidence type="ECO:0000256" key="2">
    <source>
        <dbReference type="ARBA" id="ARBA00022723"/>
    </source>
</evidence>
<gene>
    <name evidence="4" type="ORF">CSW64_17465</name>
</gene>
<feature type="domain" description="Mandelate racemase/muconate lactonizing enzyme C-terminal" evidence="3">
    <location>
        <begin position="160"/>
        <end position="256"/>
    </location>
</feature>
<dbReference type="InterPro" id="IPR029065">
    <property type="entry name" value="Enolase_C-like"/>
</dbReference>
<dbReference type="InterPro" id="IPR013342">
    <property type="entry name" value="Mandelate_racemase_C"/>
</dbReference>
<dbReference type="KEGG" id="cmb:CSW64_17465"/>
<dbReference type="OrthoDB" id="5290054at2"/>
<reference evidence="4 5" key="1">
    <citation type="submission" date="2017-10" db="EMBL/GenBank/DDBJ databases">
        <title>Genome sequence of Caulobacter mirabilis FWC38.</title>
        <authorList>
            <person name="Fiebig A."/>
            <person name="Crosson S."/>
        </authorList>
    </citation>
    <scope>NUCLEOTIDE SEQUENCE [LARGE SCALE GENOMIC DNA]</scope>
    <source>
        <strain evidence="4 5">FWC 38</strain>
    </source>
</reference>
<organism evidence="4 5">
    <name type="scientific">Caulobacter mirabilis</name>
    <dbReference type="NCBI Taxonomy" id="69666"/>
    <lineage>
        <taxon>Bacteria</taxon>
        <taxon>Pseudomonadati</taxon>
        <taxon>Pseudomonadota</taxon>
        <taxon>Alphaproteobacteria</taxon>
        <taxon>Caulobacterales</taxon>
        <taxon>Caulobacteraceae</taxon>
        <taxon>Caulobacter</taxon>
    </lineage>
</organism>
<dbReference type="SFLD" id="SFLDS00001">
    <property type="entry name" value="Enolase"/>
    <property type="match status" value="1"/>
</dbReference>
<dbReference type="GO" id="GO:0046872">
    <property type="term" value="F:metal ion binding"/>
    <property type="evidence" value="ECO:0007669"/>
    <property type="project" value="UniProtKB-KW"/>
</dbReference>
<dbReference type="InterPro" id="IPR013341">
    <property type="entry name" value="Mandelate_racemase_N_dom"/>
</dbReference>
<dbReference type="Gene3D" id="3.30.390.10">
    <property type="entry name" value="Enolase-like, N-terminal domain"/>
    <property type="match status" value="1"/>
</dbReference>
<dbReference type="PANTHER" id="PTHR48080">
    <property type="entry name" value="D-GALACTONATE DEHYDRATASE-RELATED"/>
    <property type="match status" value="1"/>
</dbReference>
<keyword evidence="5" id="KW-1185">Reference proteome</keyword>
<dbReference type="SUPFAM" id="SSF51604">
    <property type="entry name" value="Enolase C-terminal domain-like"/>
    <property type="match status" value="1"/>
</dbReference>
<dbReference type="Proteomes" id="UP000228945">
    <property type="component" value="Chromosome"/>
</dbReference>
<dbReference type="InterPro" id="IPR034593">
    <property type="entry name" value="DgoD-like"/>
</dbReference>
<dbReference type="RefSeq" id="WP_099623297.1">
    <property type="nucleotide sequence ID" value="NZ_CP024201.1"/>
</dbReference>
<dbReference type="Gene3D" id="3.20.20.120">
    <property type="entry name" value="Enolase-like C-terminal domain"/>
    <property type="match status" value="1"/>
</dbReference>
<evidence type="ECO:0000259" key="3">
    <source>
        <dbReference type="SMART" id="SM00922"/>
    </source>
</evidence>
<dbReference type="Pfam" id="PF02746">
    <property type="entry name" value="MR_MLE_N"/>
    <property type="match status" value="1"/>
</dbReference>
<dbReference type="InterPro" id="IPR036849">
    <property type="entry name" value="Enolase-like_C_sf"/>
</dbReference>
<dbReference type="InterPro" id="IPR029017">
    <property type="entry name" value="Enolase-like_N"/>
</dbReference>
<keyword evidence="2" id="KW-0479">Metal-binding</keyword>
<evidence type="ECO:0000313" key="4">
    <source>
        <dbReference type="EMBL" id="ATQ44049.1"/>
    </source>
</evidence>
<dbReference type="GO" id="GO:0003824">
    <property type="term" value="F:catalytic activity"/>
    <property type="evidence" value="ECO:0007669"/>
    <property type="project" value="UniProtKB-ARBA"/>
</dbReference>
<dbReference type="SMART" id="SM00922">
    <property type="entry name" value="MR_MLE"/>
    <property type="match status" value="1"/>
</dbReference>
<dbReference type="Pfam" id="PF13378">
    <property type="entry name" value="MR_MLE_C"/>
    <property type="match status" value="1"/>
</dbReference>
<dbReference type="AlphaFoldDB" id="A0A2D2B1D3"/>
<comment type="similarity">
    <text evidence="1">Belongs to the mandelate racemase/muconate lactonizing enzyme family.</text>
</comment>
<dbReference type="PANTHER" id="PTHR48080:SF3">
    <property type="entry name" value="ENOLASE SUPERFAMILY MEMBER DDB_G0284701"/>
    <property type="match status" value="1"/>
</dbReference>
<accession>A0A2D2B1D3</accession>